<feature type="domain" description="Agenet" evidence="1">
    <location>
        <begin position="86"/>
        <end position="142"/>
    </location>
</feature>
<proteinExistence type="predicted"/>
<evidence type="ECO:0000313" key="2">
    <source>
        <dbReference type="EMBL" id="KAJ7977845.1"/>
    </source>
</evidence>
<protein>
    <submittedName>
        <fullName evidence="2">Agenet-like domain containing protein</fullName>
    </submittedName>
</protein>
<sequence>MPPKPKFTLDPSFKPGSTVEISSDDEGFRGSWFLGTIVRRCSSKGSLVKFLVEYKTIMEDEKGSKPLSEMIDLSQLRPEPPRETDRDFKFGEDVDAYYNDGWWEGTITEQLENGKFGVFFRTSREQLEFRKEDLRLHREWVNGTWIPPLEEEKASITTEVKLSKTMTREKFSRGKVVEVSSDEDGFQGAWFAATIIEPKGKDVFLVEYQALRTDDDSEFLREEIDTKHIRPYPPETLVVDPFNLLEEVDALYNDGWWVGVISKVLSKSRYIVYFKSTNEEMEFQHSQLRLHQDWIDGKWMMASKALKL</sequence>
<dbReference type="KEGG" id="qsa:O6P43_007411"/>
<feature type="domain" description="Agenet" evidence="1">
    <location>
        <begin position="169"/>
        <end position="237"/>
    </location>
</feature>
<evidence type="ECO:0000259" key="1">
    <source>
        <dbReference type="SMART" id="SM00743"/>
    </source>
</evidence>
<feature type="domain" description="Agenet" evidence="1">
    <location>
        <begin position="11"/>
        <end position="84"/>
    </location>
</feature>
<dbReference type="Gene3D" id="2.30.30.140">
    <property type="match status" value="2"/>
</dbReference>
<dbReference type="EMBL" id="JARAOO010000003">
    <property type="protein sequence ID" value="KAJ7977845.1"/>
    <property type="molecule type" value="Genomic_DNA"/>
</dbReference>
<keyword evidence="3" id="KW-1185">Reference proteome</keyword>
<dbReference type="InterPro" id="IPR014002">
    <property type="entry name" value="Agenet_dom_plant"/>
</dbReference>
<organism evidence="2 3">
    <name type="scientific">Quillaja saponaria</name>
    <name type="common">Soap bark tree</name>
    <dbReference type="NCBI Taxonomy" id="32244"/>
    <lineage>
        <taxon>Eukaryota</taxon>
        <taxon>Viridiplantae</taxon>
        <taxon>Streptophyta</taxon>
        <taxon>Embryophyta</taxon>
        <taxon>Tracheophyta</taxon>
        <taxon>Spermatophyta</taxon>
        <taxon>Magnoliopsida</taxon>
        <taxon>eudicotyledons</taxon>
        <taxon>Gunneridae</taxon>
        <taxon>Pentapetalae</taxon>
        <taxon>rosids</taxon>
        <taxon>fabids</taxon>
        <taxon>Fabales</taxon>
        <taxon>Quillajaceae</taxon>
        <taxon>Quillaja</taxon>
    </lineage>
</organism>
<reference evidence="2" key="1">
    <citation type="journal article" date="2023" name="Science">
        <title>Elucidation of the pathway for biosynthesis of saponin adjuvants from the soapbark tree.</title>
        <authorList>
            <person name="Reed J."/>
            <person name="Orme A."/>
            <person name="El-Demerdash A."/>
            <person name="Owen C."/>
            <person name="Martin L.B.B."/>
            <person name="Misra R.C."/>
            <person name="Kikuchi S."/>
            <person name="Rejzek M."/>
            <person name="Martin A.C."/>
            <person name="Harkess A."/>
            <person name="Leebens-Mack J."/>
            <person name="Louveau T."/>
            <person name="Stephenson M.J."/>
            <person name="Osbourn A."/>
        </authorList>
    </citation>
    <scope>NUCLEOTIDE SEQUENCE</scope>
    <source>
        <strain evidence="2">S10</strain>
    </source>
</reference>
<evidence type="ECO:0000313" key="3">
    <source>
        <dbReference type="Proteomes" id="UP001163823"/>
    </source>
</evidence>
<comment type="caution">
    <text evidence="2">The sequence shown here is derived from an EMBL/GenBank/DDBJ whole genome shotgun (WGS) entry which is preliminary data.</text>
</comment>
<name>A0AAD7VJH8_QUISA</name>
<dbReference type="InterPro" id="IPR008395">
    <property type="entry name" value="Agenet-like_dom"/>
</dbReference>
<dbReference type="PANTHER" id="PTHR31917:SF147">
    <property type="entry name" value="AGENET DOMAIN-CONTAINING PROTEIN"/>
    <property type="match status" value="1"/>
</dbReference>
<dbReference type="SMART" id="SM00743">
    <property type="entry name" value="Agenet"/>
    <property type="match status" value="4"/>
</dbReference>
<dbReference type="PANTHER" id="PTHR31917">
    <property type="entry name" value="AGENET DOMAIN-CONTAINING PROTEIN-RELATED"/>
    <property type="match status" value="1"/>
</dbReference>
<feature type="domain" description="Agenet" evidence="1">
    <location>
        <begin position="240"/>
        <end position="296"/>
    </location>
</feature>
<dbReference type="Proteomes" id="UP001163823">
    <property type="component" value="Chromosome 3"/>
</dbReference>
<dbReference type="CDD" id="cd20406">
    <property type="entry name" value="Tudor_Agenet_AtDUF_rpt2_4"/>
    <property type="match status" value="2"/>
</dbReference>
<dbReference type="CDD" id="cd20405">
    <property type="entry name" value="Tudor_Agenet_AtDUF_rpt1_3"/>
    <property type="match status" value="2"/>
</dbReference>
<gene>
    <name evidence="2" type="ORF">O6P43_007411</name>
</gene>
<accession>A0AAD7VJH8</accession>
<dbReference type="AlphaFoldDB" id="A0AAD7VJH8"/>
<dbReference type="Pfam" id="PF05641">
    <property type="entry name" value="Agenet"/>
    <property type="match status" value="4"/>
</dbReference>